<dbReference type="Pfam" id="PF09954">
    <property type="entry name" value="DUF2188"/>
    <property type="match status" value="1"/>
</dbReference>
<evidence type="ECO:0000313" key="1">
    <source>
        <dbReference type="EMBL" id="MBE1604153.1"/>
    </source>
</evidence>
<evidence type="ECO:0000313" key="2">
    <source>
        <dbReference type="Proteomes" id="UP000638648"/>
    </source>
</evidence>
<sequence>MDDPRPVYRVQPERGQWRLSRNDELLQRFETKGEAVEEGRKLARAERPSQLVVHDRGAMVEVESIY</sequence>
<reference evidence="1" key="1">
    <citation type="submission" date="2020-10" db="EMBL/GenBank/DDBJ databases">
        <title>Sequencing the genomes of 1000 actinobacteria strains.</title>
        <authorList>
            <person name="Klenk H.-P."/>
        </authorList>
    </citation>
    <scope>NUCLEOTIDE SEQUENCE</scope>
    <source>
        <strain evidence="1">DSM 45354</strain>
    </source>
</reference>
<dbReference type="RefSeq" id="WP_192748766.1">
    <property type="nucleotide sequence ID" value="NZ_BAABJL010000063.1"/>
</dbReference>
<dbReference type="EMBL" id="JADBEM010000001">
    <property type="protein sequence ID" value="MBE1604153.1"/>
    <property type="molecule type" value="Genomic_DNA"/>
</dbReference>
<organism evidence="1 2">
    <name type="scientific">Actinopolymorpha pittospori</name>
    <dbReference type="NCBI Taxonomy" id="648752"/>
    <lineage>
        <taxon>Bacteria</taxon>
        <taxon>Bacillati</taxon>
        <taxon>Actinomycetota</taxon>
        <taxon>Actinomycetes</taxon>
        <taxon>Propionibacteriales</taxon>
        <taxon>Actinopolymorphaceae</taxon>
        <taxon>Actinopolymorpha</taxon>
    </lineage>
</organism>
<protein>
    <recommendedName>
        <fullName evidence="3">DUF2188 domain-containing protein</fullName>
    </recommendedName>
</protein>
<dbReference type="AlphaFoldDB" id="A0A927MSQ3"/>
<proteinExistence type="predicted"/>
<comment type="caution">
    <text evidence="1">The sequence shown here is derived from an EMBL/GenBank/DDBJ whole genome shotgun (WGS) entry which is preliminary data.</text>
</comment>
<name>A0A927MSQ3_9ACTN</name>
<keyword evidence="2" id="KW-1185">Reference proteome</keyword>
<evidence type="ECO:0008006" key="3">
    <source>
        <dbReference type="Google" id="ProtNLM"/>
    </source>
</evidence>
<dbReference type="InterPro" id="IPR018691">
    <property type="entry name" value="DUF2188"/>
</dbReference>
<dbReference type="Proteomes" id="UP000638648">
    <property type="component" value="Unassembled WGS sequence"/>
</dbReference>
<accession>A0A927MSQ3</accession>
<gene>
    <name evidence="1" type="ORF">HEB94_001001</name>
</gene>